<evidence type="ECO:0000313" key="1">
    <source>
        <dbReference type="EMBL" id="KAI8025965.1"/>
    </source>
</evidence>
<sequence>MPHRHLVQSADDDLVPPLHSLLLQMTHRNLTHHQNKLDDVRVLKLGKIERKRLRLRLRLRGRLFERERDGDCKIPDVVSTLAKVAAVIAEARR</sequence>
<dbReference type="Proteomes" id="UP001060215">
    <property type="component" value="Chromosome 3"/>
</dbReference>
<name>A0ACC0IM42_9ERIC</name>
<gene>
    <name evidence="1" type="ORF">LOK49_LG02G01035</name>
</gene>
<comment type="caution">
    <text evidence="1">The sequence shown here is derived from an EMBL/GenBank/DDBJ whole genome shotgun (WGS) entry which is preliminary data.</text>
</comment>
<organism evidence="1 2">
    <name type="scientific">Camellia lanceoleosa</name>
    <dbReference type="NCBI Taxonomy" id="1840588"/>
    <lineage>
        <taxon>Eukaryota</taxon>
        <taxon>Viridiplantae</taxon>
        <taxon>Streptophyta</taxon>
        <taxon>Embryophyta</taxon>
        <taxon>Tracheophyta</taxon>
        <taxon>Spermatophyta</taxon>
        <taxon>Magnoliopsida</taxon>
        <taxon>eudicotyledons</taxon>
        <taxon>Gunneridae</taxon>
        <taxon>Pentapetalae</taxon>
        <taxon>asterids</taxon>
        <taxon>Ericales</taxon>
        <taxon>Theaceae</taxon>
        <taxon>Camellia</taxon>
    </lineage>
</organism>
<proteinExistence type="predicted"/>
<accession>A0ACC0IM42</accession>
<reference evidence="1 2" key="1">
    <citation type="journal article" date="2022" name="Plant J.">
        <title>Chromosome-level genome of Camellia lanceoleosa provides a valuable resource for understanding genome evolution and self-incompatibility.</title>
        <authorList>
            <person name="Gong W."/>
            <person name="Xiao S."/>
            <person name="Wang L."/>
            <person name="Liao Z."/>
            <person name="Chang Y."/>
            <person name="Mo W."/>
            <person name="Hu G."/>
            <person name="Li W."/>
            <person name="Zhao G."/>
            <person name="Zhu H."/>
            <person name="Hu X."/>
            <person name="Ji K."/>
            <person name="Xiang X."/>
            <person name="Song Q."/>
            <person name="Yuan D."/>
            <person name="Jin S."/>
            <person name="Zhang L."/>
        </authorList>
    </citation>
    <scope>NUCLEOTIDE SEQUENCE [LARGE SCALE GENOMIC DNA]</scope>
    <source>
        <strain evidence="1">SQ_2022a</strain>
    </source>
</reference>
<evidence type="ECO:0000313" key="2">
    <source>
        <dbReference type="Proteomes" id="UP001060215"/>
    </source>
</evidence>
<keyword evidence="2" id="KW-1185">Reference proteome</keyword>
<protein>
    <submittedName>
        <fullName evidence="1">Uncharacterized protein</fullName>
    </submittedName>
</protein>
<dbReference type="EMBL" id="CM045760">
    <property type="protein sequence ID" value="KAI8025965.1"/>
    <property type="molecule type" value="Genomic_DNA"/>
</dbReference>